<evidence type="ECO:0000313" key="1">
    <source>
        <dbReference type="EMBL" id="MFD1847072.1"/>
    </source>
</evidence>
<organism evidence="1 2">
    <name type="scientific">Arthrobacter flavus</name>
    <dbReference type="NCBI Taxonomy" id="95172"/>
    <lineage>
        <taxon>Bacteria</taxon>
        <taxon>Bacillati</taxon>
        <taxon>Actinomycetota</taxon>
        <taxon>Actinomycetes</taxon>
        <taxon>Micrococcales</taxon>
        <taxon>Micrococcaceae</taxon>
        <taxon>Arthrobacter</taxon>
    </lineage>
</organism>
<name>A0ABW4Q8R6_9MICC</name>
<gene>
    <name evidence="1" type="ORF">ACFSFX_10740</name>
</gene>
<keyword evidence="2" id="KW-1185">Reference proteome</keyword>
<proteinExistence type="predicted"/>
<evidence type="ECO:0000313" key="2">
    <source>
        <dbReference type="Proteomes" id="UP001597307"/>
    </source>
</evidence>
<dbReference type="Proteomes" id="UP001597307">
    <property type="component" value="Unassembled WGS sequence"/>
</dbReference>
<sequence>MIFQKALSPAHVAQLVEGNKDTVSGFVLNAADAVGLPLGRLFQAHGVGFAGSPWDPNAEHFDVLRFNEPLGIYCHAPVVPEFIDRPPVTGNGFALFDGGYVPHYFLDEVRIPAGAELFRITPDGKGRFLAVYRDVANGWALATETGIKTPVQSHPSHLMGWVAVWRGIRYSADLAKDQKAVILAATSEPPADQEGFTRTDRGCWSREVPLAELDEFYELNATCRWNGQPFRITATAYDGDTQLFRLFYTGHNADTAESLRLNKADAGVYWTVVPKSEVTDIKLVQNILKDLRVGS</sequence>
<protein>
    <submittedName>
        <fullName evidence="1">Uncharacterized protein</fullName>
    </submittedName>
</protein>
<accession>A0ABW4Q8R6</accession>
<dbReference type="EMBL" id="JBHUGA010000040">
    <property type="protein sequence ID" value="MFD1847072.1"/>
    <property type="molecule type" value="Genomic_DNA"/>
</dbReference>
<comment type="caution">
    <text evidence="1">The sequence shown here is derived from an EMBL/GenBank/DDBJ whole genome shotgun (WGS) entry which is preliminary data.</text>
</comment>
<reference evidence="2" key="1">
    <citation type="journal article" date="2019" name="Int. J. Syst. Evol. Microbiol.">
        <title>The Global Catalogue of Microorganisms (GCM) 10K type strain sequencing project: providing services to taxonomists for standard genome sequencing and annotation.</title>
        <authorList>
            <consortium name="The Broad Institute Genomics Platform"/>
            <consortium name="The Broad Institute Genome Sequencing Center for Infectious Disease"/>
            <person name="Wu L."/>
            <person name="Ma J."/>
        </authorList>
    </citation>
    <scope>NUCLEOTIDE SEQUENCE [LARGE SCALE GENOMIC DNA]</scope>
    <source>
        <strain evidence="2">JCM 11496</strain>
    </source>
</reference>
<dbReference type="RefSeq" id="WP_343879036.1">
    <property type="nucleotide sequence ID" value="NZ_BAAAIJ010000032.1"/>
</dbReference>